<keyword evidence="3" id="KW-1185">Reference proteome</keyword>
<feature type="compositionally biased region" description="Basic and acidic residues" evidence="1">
    <location>
        <begin position="9"/>
        <end position="29"/>
    </location>
</feature>
<accession>U2QHJ1</accession>
<protein>
    <submittedName>
        <fullName evidence="2">Uncharacterized protein</fullName>
    </submittedName>
</protein>
<gene>
    <name evidence="2" type="ORF">HMPREF0682_1677</name>
</gene>
<evidence type="ECO:0000313" key="2">
    <source>
        <dbReference type="EMBL" id="ERK55674.1"/>
    </source>
</evidence>
<proteinExistence type="predicted"/>
<feature type="region of interest" description="Disordered" evidence="1">
    <location>
        <begin position="1"/>
        <end position="47"/>
    </location>
</feature>
<name>U2QHJ1_9ACTN</name>
<organism evidence="2 3">
    <name type="scientific">Propionibacterium acidifaciens F0233</name>
    <dbReference type="NCBI Taxonomy" id="553198"/>
    <lineage>
        <taxon>Bacteria</taxon>
        <taxon>Bacillati</taxon>
        <taxon>Actinomycetota</taxon>
        <taxon>Actinomycetes</taxon>
        <taxon>Propionibacteriales</taxon>
        <taxon>Propionibacteriaceae</taxon>
        <taxon>Propionibacterium</taxon>
    </lineage>
</organism>
<reference evidence="2" key="1">
    <citation type="submission" date="2013-08" db="EMBL/GenBank/DDBJ databases">
        <authorList>
            <person name="Durkin A.S."/>
            <person name="Haft D.R."/>
            <person name="McCorrison J."/>
            <person name="Torralba M."/>
            <person name="Gillis M."/>
            <person name="Haft D.H."/>
            <person name="Methe B."/>
            <person name="Sutton G."/>
            <person name="Nelson K.E."/>
        </authorList>
    </citation>
    <scope>NUCLEOTIDE SEQUENCE [LARGE SCALE GENOMIC DNA]</scope>
    <source>
        <strain evidence="2">F0233</strain>
    </source>
</reference>
<dbReference type="Proteomes" id="UP000017052">
    <property type="component" value="Unassembled WGS sequence"/>
</dbReference>
<evidence type="ECO:0000313" key="3">
    <source>
        <dbReference type="Proteomes" id="UP000017052"/>
    </source>
</evidence>
<comment type="caution">
    <text evidence="2">The sequence shown here is derived from an EMBL/GenBank/DDBJ whole genome shotgun (WGS) entry which is preliminary data.</text>
</comment>
<dbReference type="AlphaFoldDB" id="U2QHJ1"/>
<dbReference type="EMBL" id="ACVN02000177">
    <property type="protein sequence ID" value="ERK55674.1"/>
    <property type="molecule type" value="Genomic_DNA"/>
</dbReference>
<sequence length="47" mass="5038">MFTAFADDAAPRGDDHDPAPVDRPHRSESRPMGGLAGDSARRLSDSE</sequence>
<evidence type="ECO:0000256" key="1">
    <source>
        <dbReference type="SAM" id="MobiDB-lite"/>
    </source>
</evidence>